<dbReference type="AlphaFoldDB" id="A0A392TVU1"/>
<reference evidence="1 2" key="1">
    <citation type="journal article" date="2018" name="Front. Plant Sci.">
        <title>Red Clover (Trifolium pratense) and Zigzag Clover (T. medium) - A Picture of Genomic Similarities and Differences.</title>
        <authorList>
            <person name="Dluhosova J."/>
            <person name="Istvanek J."/>
            <person name="Nedelnik J."/>
            <person name="Repkova J."/>
        </authorList>
    </citation>
    <scope>NUCLEOTIDE SEQUENCE [LARGE SCALE GENOMIC DNA]</scope>
    <source>
        <strain evidence="2">cv. 10/8</strain>
        <tissue evidence="1">Leaf</tissue>
    </source>
</reference>
<keyword evidence="2" id="KW-1185">Reference proteome</keyword>
<organism evidence="1 2">
    <name type="scientific">Trifolium medium</name>
    <dbReference type="NCBI Taxonomy" id="97028"/>
    <lineage>
        <taxon>Eukaryota</taxon>
        <taxon>Viridiplantae</taxon>
        <taxon>Streptophyta</taxon>
        <taxon>Embryophyta</taxon>
        <taxon>Tracheophyta</taxon>
        <taxon>Spermatophyta</taxon>
        <taxon>Magnoliopsida</taxon>
        <taxon>eudicotyledons</taxon>
        <taxon>Gunneridae</taxon>
        <taxon>Pentapetalae</taxon>
        <taxon>rosids</taxon>
        <taxon>fabids</taxon>
        <taxon>Fabales</taxon>
        <taxon>Fabaceae</taxon>
        <taxon>Papilionoideae</taxon>
        <taxon>50 kb inversion clade</taxon>
        <taxon>NPAAA clade</taxon>
        <taxon>Hologalegina</taxon>
        <taxon>IRL clade</taxon>
        <taxon>Trifolieae</taxon>
        <taxon>Trifolium</taxon>
    </lineage>
</organism>
<feature type="non-terminal residue" evidence="1">
    <location>
        <position position="55"/>
    </location>
</feature>
<comment type="caution">
    <text evidence="1">The sequence shown here is derived from an EMBL/GenBank/DDBJ whole genome shotgun (WGS) entry which is preliminary data.</text>
</comment>
<proteinExistence type="predicted"/>
<evidence type="ECO:0000313" key="1">
    <source>
        <dbReference type="EMBL" id="MCI64814.1"/>
    </source>
</evidence>
<protein>
    <submittedName>
        <fullName evidence="1">Uncharacterized protein</fullName>
    </submittedName>
</protein>
<evidence type="ECO:0000313" key="2">
    <source>
        <dbReference type="Proteomes" id="UP000265520"/>
    </source>
</evidence>
<dbReference type="EMBL" id="LXQA010663720">
    <property type="protein sequence ID" value="MCI64814.1"/>
    <property type="molecule type" value="Genomic_DNA"/>
</dbReference>
<sequence>MLRVAPALAARRAVTQRINRPQLKALRVVPKQAACRADGRKLCRKTWSRGFQHQS</sequence>
<dbReference type="Proteomes" id="UP000265520">
    <property type="component" value="Unassembled WGS sequence"/>
</dbReference>
<accession>A0A392TVU1</accession>
<name>A0A392TVU1_9FABA</name>